<dbReference type="GO" id="GO:0005874">
    <property type="term" value="C:microtubule"/>
    <property type="evidence" value="ECO:0007669"/>
    <property type="project" value="TreeGrafter"/>
</dbReference>
<dbReference type="InterPro" id="IPR001401">
    <property type="entry name" value="Dynamin_GTPase"/>
</dbReference>
<accession>A0AB34JKX7</accession>
<evidence type="ECO:0000313" key="8">
    <source>
        <dbReference type="Proteomes" id="UP001515480"/>
    </source>
</evidence>
<dbReference type="GO" id="GO:0005737">
    <property type="term" value="C:cytoplasm"/>
    <property type="evidence" value="ECO:0007669"/>
    <property type="project" value="TreeGrafter"/>
</dbReference>
<evidence type="ECO:0008006" key="9">
    <source>
        <dbReference type="Google" id="ProtNLM"/>
    </source>
</evidence>
<dbReference type="PANTHER" id="PTHR11566">
    <property type="entry name" value="DYNAMIN"/>
    <property type="match status" value="1"/>
</dbReference>
<organism evidence="7 8">
    <name type="scientific">Prymnesium parvum</name>
    <name type="common">Toxic golden alga</name>
    <dbReference type="NCBI Taxonomy" id="97485"/>
    <lineage>
        <taxon>Eukaryota</taxon>
        <taxon>Haptista</taxon>
        <taxon>Haptophyta</taxon>
        <taxon>Prymnesiophyceae</taxon>
        <taxon>Prymnesiales</taxon>
        <taxon>Prymnesiaceae</taxon>
        <taxon>Prymnesium</taxon>
    </lineage>
</organism>
<evidence type="ECO:0000256" key="2">
    <source>
        <dbReference type="ARBA" id="ARBA00023134"/>
    </source>
</evidence>
<dbReference type="SMART" id="SM00302">
    <property type="entry name" value="GED"/>
    <property type="match status" value="1"/>
</dbReference>
<feature type="compositionally biased region" description="Polar residues" evidence="4">
    <location>
        <begin position="543"/>
        <end position="564"/>
    </location>
</feature>
<dbReference type="EMBL" id="JBGBPQ010000007">
    <property type="protein sequence ID" value="KAL1521567.1"/>
    <property type="molecule type" value="Genomic_DNA"/>
</dbReference>
<keyword evidence="1 3" id="KW-0547">Nucleotide-binding</keyword>
<evidence type="ECO:0000313" key="7">
    <source>
        <dbReference type="EMBL" id="KAL1521567.1"/>
    </source>
</evidence>
<evidence type="ECO:0000259" key="6">
    <source>
        <dbReference type="PROSITE" id="PS51718"/>
    </source>
</evidence>
<evidence type="ECO:0000259" key="5">
    <source>
        <dbReference type="PROSITE" id="PS51388"/>
    </source>
</evidence>
<dbReference type="InterPro" id="IPR019762">
    <property type="entry name" value="Dynamin_GTPase_CS"/>
</dbReference>
<dbReference type="PROSITE" id="PS51718">
    <property type="entry name" value="G_DYNAMIN_2"/>
    <property type="match status" value="1"/>
</dbReference>
<dbReference type="Pfam" id="PF01031">
    <property type="entry name" value="Dynamin_M"/>
    <property type="match status" value="1"/>
</dbReference>
<dbReference type="InterPro" id="IPR020850">
    <property type="entry name" value="GED_dom"/>
</dbReference>
<dbReference type="PROSITE" id="PS00410">
    <property type="entry name" value="G_DYNAMIN_1"/>
    <property type="match status" value="1"/>
</dbReference>
<dbReference type="SUPFAM" id="SSF52540">
    <property type="entry name" value="P-loop containing nucleoside triphosphate hydrolases"/>
    <property type="match status" value="1"/>
</dbReference>
<reference evidence="7 8" key="1">
    <citation type="journal article" date="2024" name="Science">
        <title>Giant polyketide synthase enzymes in the biosynthesis of giant marine polyether toxins.</title>
        <authorList>
            <person name="Fallon T.R."/>
            <person name="Shende V.V."/>
            <person name="Wierzbicki I.H."/>
            <person name="Pendleton A.L."/>
            <person name="Watervoot N.F."/>
            <person name="Auber R.P."/>
            <person name="Gonzalez D.J."/>
            <person name="Wisecaver J.H."/>
            <person name="Moore B.S."/>
        </authorList>
    </citation>
    <scope>NUCLEOTIDE SEQUENCE [LARGE SCALE GENOMIC DNA]</scope>
    <source>
        <strain evidence="7 8">12B1</strain>
    </source>
</reference>
<feature type="domain" description="GED" evidence="5">
    <location>
        <begin position="621"/>
        <end position="712"/>
    </location>
</feature>
<keyword evidence="2 3" id="KW-0342">GTP-binding</keyword>
<dbReference type="InterPro" id="IPR030381">
    <property type="entry name" value="G_DYNAMIN_dom"/>
</dbReference>
<keyword evidence="8" id="KW-1185">Reference proteome</keyword>
<dbReference type="Pfam" id="PF00350">
    <property type="entry name" value="Dynamin_N"/>
    <property type="match status" value="1"/>
</dbReference>
<dbReference type="InterPro" id="IPR022812">
    <property type="entry name" value="Dynamin"/>
</dbReference>
<dbReference type="GO" id="GO:0005525">
    <property type="term" value="F:GTP binding"/>
    <property type="evidence" value="ECO:0007669"/>
    <property type="project" value="UniProtKB-KW"/>
</dbReference>
<protein>
    <recommendedName>
        <fullName evidence="9">Dynamin GTPase</fullName>
    </recommendedName>
</protein>
<dbReference type="PRINTS" id="PR00195">
    <property type="entry name" value="DYNAMIN"/>
</dbReference>
<dbReference type="Gene3D" id="3.40.50.300">
    <property type="entry name" value="P-loop containing nucleotide triphosphate hydrolases"/>
    <property type="match status" value="1"/>
</dbReference>
<dbReference type="GO" id="GO:0016020">
    <property type="term" value="C:membrane"/>
    <property type="evidence" value="ECO:0007669"/>
    <property type="project" value="TreeGrafter"/>
</dbReference>
<dbReference type="GO" id="GO:0008017">
    <property type="term" value="F:microtubule binding"/>
    <property type="evidence" value="ECO:0007669"/>
    <property type="project" value="TreeGrafter"/>
</dbReference>
<dbReference type="Gene3D" id="1.20.120.1240">
    <property type="entry name" value="Dynamin, middle domain"/>
    <property type="match status" value="1"/>
</dbReference>
<name>A0AB34JKX7_PRYPA</name>
<evidence type="ECO:0000256" key="4">
    <source>
        <dbReference type="SAM" id="MobiDB-lite"/>
    </source>
</evidence>
<dbReference type="SMART" id="SM00053">
    <property type="entry name" value="DYNc"/>
    <property type="match status" value="1"/>
</dbReference>
<sequence>MERLLPVFNKLQDALSVLGGDVSAPELPQIVVVGSQSCGKSSVLESLVGRDFLPRGSGIVTRRPLLLQLVHVAEADAEWGEFLHLPDKKFTDFGEIRQEIDAETERKLGKGGSKRVSAEPIRLRIFSPHVVDLSLVDLPGVTRVPIADQPADIEQQLRTMVMQYIRNPNAVILAVSPANADLATSDAMQLSRSVDPHGERTMGVITKLDLMDAGTDALQILRGQVIPLRRGYVGVVNRSQQDIMQNKTPEAARAAEKAFFDTHPKYRTISAQLGTSYLAKRLNELLLSHVAGCLPELQQKMQSALVAARAELDGYGYGVLEGSSNQGALLLQLITKFCSNYCEAIDGTSAQVTEATRDRGELWGGARINDIFRAEYFDSLQALDACHGLEDGDIAHAIRQATGPRSPLFVPEVAFEVLARRQIALLRPLTLQAVEKVMVELLRLVPACLPAQVTRYERLRVRMQVVAEEALSRREKQTLKMVNSLVDIELAYLNTSHPDFIGGSEAMRLIAQQLHASTEQKDYAVQQQAAFHQSRSYERAPAASSQLQTNPFNRDSSLHESSGAASDPLGVASQGSAGNFLQTFFSSGSVKKEGGQAAPAFSYLGDSAAARGPQTRGQLETDIIRSLLVSYYTIVRKNLQDAVPKAIMHFLVNSVRQDIQNELVAELYREHEFDEMLQEAEDTVKRRQDCQKLVVSLERATKVLDELRTMRSIAY</sequence>
<dbReference type="CDD" id="cd08771">
    <property type="entry name" value="DLP_1"/>
    <property type="match status" value="1"/>
</dbReference>
<evidence type="ECO:0000256" key="3">
    <source>
        <dbReference type="RuleBase" id="RU003932"/>
    </source>
</evidence>
<dbReference type="FunFam" id="3.40.50.300:FF:001027">
    <property type="entry name" value="dynamin-related protein 3A"/>
    <property type="match status" value="1"/>
</dbReference>
<dbReference type="InterPro" id="IPR045063">
    <property type="entry name" value="Dynamin_N"/>
</dbReference>
<dbReference type="AlphaFoldDB" id="A0AB34JKX7"/>
<feature type="region of interest" description="Disordered" evidence="4">
    <location>
        <begin position="535"/>
        <end position="569"/>
    </location>
</feature>
<dbReference type="GO" id="GO:0003924">
    <property type="term" value="F:GTPase activity"/>
    <property type="evidence" value="ECO:0007669"/>
    <property type="project" value="InterPro"/>
</dbReference>
<dbReference type="InterPro" id="IPR003130">
    <property type="entry name" value="GED"/>
</dbReference>
<dbReference type="Pfam" id="PF02212">
    <property type="entry name" value="GED"/>
    <property type="match status" value="1"/>
</dbReference>
<feature type="domain" description="Dynamin-type G" evidence="6">
    <location>
        <begin position="24"/>
        <end position="295"/>
    </location>
</feature>
<dbReference type="Proteomes" id="UP001515480">
    <property type="component" value="Unassembled WGS sequence"/>
</dbReference>
<evidence type="ECO:0000256" key="1">
    <source>
        <dbReference type="ARBA" id="ARBA00022741"/>
    </source>
</evidence>
<dbReference type="PROSITE" id="PS51388">
    <property type="entry name" value="GED"/>
    <property type="match status" value="1"/>
</dbReference>
<proteinExistence type="inferred from homology"/>
<comment type="similarity">
    <text evidence="3">Belongs to the TRAFAC class dynamin-like GTPase superfamily. Dynamin/Fzo/YdjA family.</text>
</comment>
<comment type="caution">
    <text evidence="7">The sequence shown here is derived from an EMBL/GenBank/DDBJ whole genome shotgun (WGS) entry which is preliminary data.</text>
</comment>
<dbReference type="InterPro" id="IPR000375">
    <property type="entry name" value="Dynamin_stalk"/>
</dbReference>
<dbReference type="InterPro" id="IPR027417">
    <property type="entry name" value="P-loop_NTPase"/>
</dbReference>
<gene>
    <name evidence="7" type="ORF">AB1Y20_021226</name>
</gene>